<evidence type="ECO:0000256" key="7">
    <source>
        <dbReference type="RuleBase" id="RU003788"/>
    </source>
</evidence>
<comment type="similarity">
    <text evidence="7">Belongs to the glycosyl hydrolase 24 family.</text>
</comment>
<dbReference type="GO" id="GO:0031640">
    <property type="term" value="P:killing of cells of another organism"/>
    <property type="evidence" value="ECO:0007669"/>
    <property type="project" value="UniProtKB-KW"/>
</dbReference>
<dbReference type="GO" id="GO:0003796">
    <property type="term" value="F:lysozyme activity"/>
    <property type="evidence" value="ECO:0007669"/>
    <property type="project" value="UniProtKB-EC"/>
</dbReference>
<evidence type="ECO:0000256" key="5">
    <source>
        <dbReference type="ARBA" id="ARBA00023200"/>
    </source>
</evidence>
<dbReference type="EMBL" id="CP025003">
    <property type="protein sequence ID" value="ATZ95309.1"/>
    <property type="molecule type" value="Genomic_DNA"/>
</dbReference>
<name>A0A2K8QP69_9GAMM</name>
<evidence type="ECO:0000256" key="3">
    <source>
        <dbReference type="ARBA" id="ARBA00022638"/>
    </source>
</evidence>
<evidence type="ECO:0000256" key="6">
    <source>
        <dbReference type="ARBA" id="ARBA00023295"/>
    </source>
</evidence>
<dbReference type="GO" id="GO:0042742">
    <property type="term" value="P:defense response to bacterium"/>
    <property type="evidence" value="ECO:0007669"/>
    <property type="project" value="UniProtKB-KW"/>
</dbReference>
<keyword evidence="9" id="KW-1185">Reference proteome</keyword>
<dbReference type="Pfam" id="PF00959">
    <property type="entry name" value="Phage_lysozyme"/>
    <property type="match status" value="1"/>
</dbReference>
<sequence>MQISNNGIALIKEFEGCRLSAYQDSVGVWTIGYGWTQAVDGKPVRAGMQIDQATAERLLRCGVVQYEQAVNQLAKVKLTQGQFDALVSFAYNLGIRSLSTSTLLKKLNAGDIAGAADEFPKWNKAGSQVLPGLVARRAAEREMFLS</sequence>
<dbReference type="SUPFAM" id="SSF53955">
    <property type="entry name" value="Lysozyme-like"/>
    <property type="match status" value="1"/>
</dbReference>
<comment type="catalytic activity">
    <reaction evidence="1 7">
        <text>Hydrolysis of (1-&gt;4)-beta-linkages between N-acetylmuramic acid and N-acetyl-D-glucosamine residues in a peptidoglycan and between N-acetyl-D-glucosamine residues in chitodextrins.</text>
        <dbReference type="EC" id="3.2.1.17"/>
    </reaction>
</comment>
<evidence type="ECO:0000256" key="4">
    <source>
        <dbReference type="ARBA" id="ARBA00022801"/>
    </source>
</evidence>
<dbReference type="EC" id="3.2.1.17" evidence="7"/>
<reference evidence="9" key="1">
    <citation type="journal article" date="2018" name="Genome Announc.">
        <title>Complete genome sequence of a Dickeya fangzhongdai type strain causing bleeding canker of pear tree trunks.</title>
        <authorList>
            <person name="Zhao Y."/>
            <person name="Tian Y."/>
            <person name="Li X."/>
            <person name="Hu B."/>
        </authorList>
    </citation>
    <scope>NUCLEOTIDE SEQUENCE [LARGE SCALE GENOMIC DNA]</scope>
    <source>
        <strain evidence="9">DSM 101947</strain>
    </source>
</reference>
<dbReference type="GeneID" id="66565782"/>
<keyword evidence="5" id="KW-1035">Host cytoplasm</keyword>
<dbReference type="InterPro" id="IPR033907">
    <property type="entry name" value="Endolysin_autolysin"/>
</dbReference>
<dbReference type="PANTHER" id="PTHR38107:SF3">
    <property type="entry name" value="LYSOZYME RRRD-RELATED"/>
    <property type="match status" value="1"/>
</dbReference>
<evidence type="ECO:0000313" key="9">
    <source>
        <dbReference type="Proteomes" id="UP000231901"/>
    </source>
</evidence>
<proteinExistence type="inferred from homology"/>
<dbReference type="GO" id="GO:0009253">
    <property type="term" value="P:peptidoglycan catabolic process"/>
    <property type="evidence" value="ECO:0007669"/>
    <property type="project" value="InterPro"/>
</dbReference>
<keyword evidence="6 7" id="KW-0326">Glycosidase</keyword>
<keyword evidence="4 7" id="KW-0378">Hydrolase</keyword>
<dbReference type="RefSeq" id="WP_100849901.1">
    <property type="nucleotide sequence ID" value="NZ_BMJF01000006.1"/>
</dbReference>
<gene>
    <name evidence="8" type="ORF">CVE23_15775</name>
</gene>
<dbReference type="AlphaFoldDB" id="A0A2K8QP69"/>
<keyword evidence="2 7" id="KW-0929">Antimicrobial</keyword>
<accession>A0A2K8QP69</accession>
<dbReference type="InterPro" id="IPR034690">
    <property type="entry name" value="Endolysin_T4_type"/>
</dbReference>
<dbReference type="InterPro" id="IPR023346">
    <property type="entry name" value="Lysozyme-like_dom_sf"/>
</dbReference>
<dbReference type="InterPro" id="IPR051018">
    <property type="entry name" value="Bacteriophage_GH24"/>
</dbReference>
<dbReference type="PANTHER" id="PTHR38107">
    <property type="match status" value="1"/>
</dbReference>
<keyword evidence="3 7" id="KW-0081">Bacteriolytic enzyme</keyword>
<evidence type="ECO:0000256" key="2">
    <source>
        <dbReference type="ARBA" id="ARBA00022529"/>
    </source>
</evidence>
<protein>
    <recommendedName>
        <fullName evidence="7">Lysozyme</fullName>
        <ecNumber evidence="7">3.2.1.17</ecNumber>
    </recommendedName>
</protein>
<dbReference type="Proteomes" id="UP000231901">
    <property type="component" value="Chromosome"/>
</dbReference>
<dbReference type="InterPro" id="IPR023347">
    <property type="entry name" value="Lysozyme_dom_sf"/>
</dbReference>
<evidence type="ECO:0000313" key="8">
    <source>
        <dbReference type="EMBL" id="ATZ95309.1"/>
    </source>
</evidence>
<dbReference type="KEGG" id="dfn:CVE23_15775"/>
<dbReference type="InterPro" id="IPR002196">
    <property type="entry name" value="Glyco_hydro_24"/>
</dbReference>
<evidence type="ECO:0000256" key="1">
    <source>
        <dbReference type="ARBA" id="ARBA00000632"/>
    </source>
</evidence>
<dbReference type="Gene3D" id="1.10.530.40">
    <property type="match status" value="1"/>
</dbReference>
<dbReference type="GO" id="GO:0016998">
    <property type="term" value="P:cell wall macromolecule catabolic process"/>
    <property type="evidence" value="ECO:0007669"/>
    <property type="project" value="InterPro"/>
</dbReference>
<dbReference type="CDD" id="cd00737">
    <property type="entry name" value="lyz_endolysin_autolysin"/>
    <property type="match status" value="1"/>
</dbReference>
<dbReference type="HAMAP" id="MF_04110">
    <property type="entry name" value="ENDOLYSIN_T4"/>
    <property type="match status" value="1"/>
</dbReference>
<organism evidence="8 9">
    <name type="scientific">Dickeya fangzhongdai</name>
    <dbReference type="NCBI Taxonomy" id="1778540"/>
    <lineage>
        <taxon>Bacteria</taxon>
        <taxon>Pseudomonadati</taxon>
        <taxon>Pseudomonadota</taxon>
        <taxon>Gammaproteobacteria</taxon>
        <taxon>Enterobacterales</taxon>
        <taxon>Pectobacteriaceae</taxon>
        <taxon>Dickeya</taxon>
    </lineage>
</organism>